<evidence type="ECO:0000313" key="2">
    <source>
        <dbReference type="Proteomes" id="UP000439903"/>
    </source>
</evidence>
<name>A0A8H4A149_GIGMA</name>
<gene>
    <name evidence="1" type="ORF">F8M41_010648</name>
</gene>
<accession>A0A8H4A149</accession>
<proteinExistence type="predicted"/>
<keyword evidence="2" id="KW-1185">Reference proteome</keyword>
<evidence type="ECO:0000313" key="1">
    <source>
        <dbReference type="EMBL" id="KAF0392041.1"/>
    </source>
</evidence>
<organism evidence="1 2">
    <name type="scientific">Gigaspora margarita</name>
    <dbReference type="NCBI Taxonomy" id="4874"/>
    <lineage>
        <taxon>Eukaryota</taxon>
        <taxon>Fungi</taxon>
        <taxon>Fungi incertae sedis</taxon>
        <taxon>Mucoromycota</taxon>
        <taxon>Glomeromycotina</taxon>
        <taxon>Glomeromycetes</taxon>
        <taxon>Diversisporales</taxon>
        <taxon>Gigasporaceae</taxon>
        <taxon>Gigaspora</taxon>
    </lineage>
</organism>
<evidence type="ECO:0008006" key="3">
    <source>
        <dbReference type="Google" id="ProtNLM"/>
    </source>
</evidence>
<dbReference type="Proteomes" id="UP000439903">
    <property type="component" value="Unassembled WGS sequence"/>
</dbReference>
<dbReference type="EMBL" id="WTPW01002206">
    <property type="protein sequence ID" value="KAF0392041.1"/>
    <property type="molecule type" value="Genomic_DNA"/>
</dbReference>
<dbReference type="OrthoDB" id="2408414at2759"/>
<dbReference type="AlphaFoldDB" id="A0A8H4A149"/>
<sequence length="219" mass="24651">MSLKIVKKVASDQPTLCCPTSHSVYIGGIDNALTNISRKVLRDLVSRSHSDYHVFVGYGHLHFESKQDAEKYYITAKGQIFVIKDENVGTIEVYFKAPTHYNNNSNGNDNGEGTSYSTTVSNFAKVKSNFATVKTNFLRVEWNDTKAKLKQQSYKSISSASNVAKENFLSKLHEEEITENSFIRLCKDDLKECGLKIGPSLEVEEYISRLELHNGGLRK</sequence>
<reference evidence="1 2" key="1">
    <citation type="journal article" date="2019" name="Environ. Microbiol.">
        <title>At the nexus of three kingdoms: the genome of the mycorrhizal fungus Gigaspora margarita provides insights into plant, endobacterial and fungal interactions.</title>
        <authorList>
            <person name="Venice F."/>
            <person name="Ghignone S."/>
            <person name="Salvioli di Fossalunga A."/>
            <person name="Amselem J."/>
            <person name="Novero M."/>
            <person name="Xianan X."/>
            <person name="Sedzielewska Toro K."/>
            <person name="Morin E."/>
            <person name="Lipzen A."/>
            <person name="Grigoriev I.V."/>
            <person name="Henrissat B."/>
            <person name="Martin F.M."/>
            <person name="Bonfante P."/>
        </authorList>
    </citation>
    <scope>NUCLEOTIDE SEQUENCE [LARGE SCALE GENOMIC DNA]</scope>
    <source>
        <strain evidence="1 2">BEG34</strain>
    </source>
</reference>
<comment type="caution">
    <text evidence="1">The sequence shown here is derived from an EMBL/GenBank/DDBJ whole genome shotgun (WGS) entry which is preliminary data.</text>
</comment>
<protein>
    <recommendedName>
        <fullName evidence="3">SAM domain-containing protein</fullName>
    </recommendedName>
</protein>